<dbReference type="GO" id="GO:0003755">
    <property type="term" value="F:peptidyl-prolyl cis-trans isomerase activity"/>
    <property type="evidence" value="ECO:0007669"/>
    <property type="project" value="InterPro"/>
</dbReference>
<name>A0A1I7ACV7_9ACTN</name>
<dbReference type="Pfam" id="PF00160">
    <property type="entry name" value="Pro_isomerase"/>
    <property type="match status" value="1"/>
</dbReference>
<evidence type="ECO:0000313" key="5">
    <source>
        <dbReference type="Proteomes" id="UP000199546"/>
    </source>
</evidence>
<dbReference type="InterPro" id="IPR044666">
    <property type="entry name" value="Cyclophilin_A-like"/>
</dbReference>
<proteinExistence type="predicted"/>
<dbReference type="PROSITE" id="PS50072">
    <property type="entry name" value="CSA_PPIASE_2"/>
    <property type="match status" value="1"/>
</dbReference>
<dbReference type="PANTHER" id="PTHR45625:SF3">
    <property type="entry name" value="PEPTIDYL-PROLYL CIS-TRANS ISOMERASE B-RELATED"/>
    <property type="match status" value="1"/>
</dbReference>
<reference evidence="5" key="1">
    <citation type="submission" date="2016-10" db="EMBL/GenBank/DDBJ databases">
        <authorList>
            <person name="Varghese N."/>
            <person name="Submissions S."/>
        </authorList>
    </citation>
    <scope>NUCLEOTIDE SEQUENCE [LARGE SCALE GENOMIC DNA]</scope>
    <source>
        <strain evidence="5">DSM 46136</strain>
    </source>
</reference>
<feature type="compositionally biased region" description="Polar residues" evidence="2">
    <location>
        <begin position="97"/>
        <end position="108"/>
    </location>
</feature>
<sequence>MPTNKQQRLAAQRRLQRQLEKRAEMARKRRRNLLVVVTVVAVVLVAGAVALVAGLNGGDDDAQAAASSSSAAATEDTEATAAPAVTNADGTVTCTYAPDTSGNPSLTDVGTPPDPASTPASGTVGLLMSTDQGDIPLTLDRAGAPCAAASFAYLASVQFFDGSICHREVNQPTFGVLQCGDPTGSGSGGPSYTFAEEVTPETTYPRGTIAMANSGQPGSTGSQFFLCFVDTQLPPDYTAVGTVDEAGLAVLDTIAAAGNDGSFEPSPGGGAPNLPVTITSMTVVA</sequence>
<dbReference type="InterPro" id="IPR002130">
    <property type="entry name" value="Cyclophilin-type_PPIase_dom"/>
</dbReference>
<dbReference type="AlphaFoldDB" id="A0A1I7ACV7"/>
<evidence type="ECO:0000256" key="1">
    <source>
        <dbReference type="ARBA" id="ARBA00002388"/>
    </source>
</evidence>
<dbReference type="EMBL" id="FPBA01000008">
    <property type="protein sequence ID" value="SFT72708.1"/>
    <property type="molecule type" value="Genomic_DNA"/>
</dbReference>
<evidence type="ECO:0000256" key="2">
    <source>
        <dbReference type="SAM" id="MobiDB-lite"/>
    </source>
</evidence>
<comment type="function">
    <text evidence="1">PPIases accelerate the folding of proteins. It catalyzes the cis-trans isomerization of proline imidic peptide bonds in oligopeptides.</text>
</comment>
<dbReference type="InterPro" id="IPR029000">
    <property type="entry name" value="Cyclophilin-like_dom_sf"/>
</dbReference>
<accession>A0A1I7ACV7</accession>
<dbReference type="STRING" id="1296565.SAMN05660657_02667"/>
<feature type="region of interest" description="Disordered" evidence="2">
    <location>
        <begin position="97"/>
        <end position="125"/>
    </location>
</feature>
<dbReference type="Gene3D" id="2.40.100.10">
    <property type="entry name" value="Cyclophilin-like"/>
    <property type="match status" value="1"/>
</dbReference>
<evidence type="ECO:0000313" key="4">
    <source>
        <dbReference type="EMBL" id="SFT72708.1"/>
    </source>
</evidence>
<feature type="domain" description="PPIase cyclophilin-type" evidence="3">
    <location>
        <begin position="133"/>
        <end position="283"/>
    </location>
</feature>
<organism evidence="4 5">
    <name type="scientific">Geodermatophilus amargosae</name>
    <dbReference type="NCBI Taxonomy" id="1296565"/>
    <lineage>
        <taxon>Bacteria</taxon>
        <taxon>Bacillati</taxon>
        <taxon>Actinomycetota</taxon>
        <taxon>Actinomycetes</taxon>
        <taxon>Geodermatophilales</taxon>
        <taxon>Geodermatophilaceae</taxon>
        <taxon>Geodermatophilus</taxon>
    </lineage>
</organism>
<keyword evidence="4" id="KW-0413">Isomerase</keyword>
<dbReference type="PANTHER" id="PTHR45625">
    <property type="entry name" value="PEPTIDYL-PROLYL CIS-TRANS ISOMERASE-RELATED"/>
    <property type="match status" value="1"/>
</dbReference>
<protein>
    <submittedName>
        <fullName evidence="4">Peptidyl-prolyl cis-trans isomerase B (Cyclophilin B)</fullName>
    </submittedName>
</protein>
<dbReference type="SUPFAM" id="SSF50891">
    <property type="entry name" value="Cyclophilin-like"/>
    <property type="match status" value="1"/>
</dbReference>
<dbReference type="Proteomes" id="UP000199546">
    <property type="component" value="Unassembled WGS sequence"/>
</dbReference>
<evidence type="ECO:0000259" key="3">
    <source>
        <dbReference type="PROSITE" id="PS50072"/>
    </source>
</evidence>
<gene>
    <name evidence="4" type="ORF">SAMN05660657_02667</name>
</gene>
<keyword evidence="5" id="KW-1185">Reference proteome</keyword>
<dbReference type="RefSeq" id="WP_093579869.1">
    <property type="nucleotide sequence ID" value="NZ_FPBA01000008.1"/>
</dbReference>